<keyword evidence="9" id="KW-0812">Transmembrane</keyword>
<keyword evidence="13" id="KW-1185">Reference proteome</keyword>
<evidence type="ECO:0000313" key="13">
    <source>
        <dbReference type="Proteomes" id="UP000253141"/>
    </source>
</evidence>
<evidence type="ECO:0000256" key="8">
    <source>
        <dbReference type="ARBA" id="ARBA00023012"/>
    </source>
</evidence>
<evidence type="ECO:0000259" key="10">
    <source>
        <dbReference type="Pfam" id="PF02518"/>
    </source>
</evidence>
<evidence type="ECO:0000256" key="3">
    <source>
        <dbReference type="ARBA" id="ARBA00022553"/>
    </source>
</evidence>
<dbReference type="EMBL" id="QPIW01000034">
    <property type="protein sequence ID" value="RDB02867.1"/>
    <property type="molecule type" value="Genomic_DNA"/>
</dbReference>
<keyword evidence="7" id="KW-0067">ATP-binding</keyword>
<evidence type="ECO:0000256" key="9">
    <source>
        <dbReference type="SAM" id="Phobius"/>
    </source>
</evidence>
<evidence type="ECO:0000313" key="12">
    <source>
        <dbReference type="EMBL" id="RDB02867.1"/>
    </source>
</evidence>
<keyword evidence="8" id="KW-0902">Two-component regulatory system</keyword>
<feature type="transmembrane region" description="Helical" evidence="9">
    <location>
        <begin position="123"/>
        <end position="148"/>
    </location>
</feature>
<evidence type="ECO:0000256" key="7">
    <source>
        <dbReference type="ARBA" id="ARBA00022840"/>
    </source>
</evidence>
<dbReference type="CDD" id="cd16917">
    <property type="entry name" value="HATPase_UhpB-NarQ-NarX-like"/>
    <property type="match status" value="1"/>
</dbReference>
<dbReference type="GO" id="GO:0000155">
    <property type="term" value="F:phosphorelay sensor kinase activity"/>
    <property type="evidence" value="ECO:0007669"/>
    <property type="project" value="InterPro"/>
</dbReference>
<dbReference type="PANTHER" id="PTHR24421:SF10">
    <property type="entry name" value="NITRATE_NITRITE SENSOR PROTEIN NARQ"/>
    <property type="match status" value="1"/>
</dbReference>
<gene>
    <name evidence="12" type="ORF">DVG78_26335</name>
</gene>
<evidence type="ECO:0000256" key="5">
    <source>
        <dbReference type="ARBA" id="ARBA00022741"/>
    </source>
</evidence>
<keyword evidence="6" id="KW-0418">Kinase</keyword>
<dbReference type="SUPFAM" id="SSF55874">
    <property type="entry name" value="ATPase domain of HSP90 chaperone/DNA topoisomerase II/histidine kinase"/>
    <property type="match status" value="1"/>
</dbReference>
<dbReference type="OrthoDB" id="1523646at2"/>
<dbReference type="AlphaFoldDB" id="A0A369I313"/>
<keyword evidence="9" id="KW-0472">Membrane</keyword>
<keyword evidence="5" id="KW-0547">Nucleotide-binding</keyword>
<dbReference type="EC" id="2.7.13.3" evidence="2"/>
<keyword evidence="3" id="KW-0597">Phosphoprotein</keyword>
<comment type="catalytic activity">
    <reaction evidence="1">
        <text>ATP + protein L-histidine = ADP + protein N-phospho-L-histidine.</text>
        <dbReference type="EC" id="2.7.13.3"/>
    </reaction>
</comment>
<name>A0A369I313_9BACT</name>
<comment type="caution">
    <text evidence="12">The sequence shown here is derived from an EMBL/GenBank/DDBJ whole genome shotgun (WGS) entry which is preliminary data.</text>
</comment>
<organism evidence="12 13">
    <name type="scientific">Runella aurantiaca</name>
    <dbReference type="NCBI Taxonomy" id="2282308"/>
    <lineage>
        <taxon>Bacteria</taxon>
        <taxon>Pseudomonadati</taxon>
        <taxon>Bacteroidota</taxon>
        <taxon>Cytophagia</taxon>
        <taxon>Cytophagales</taxon>
        <taxon>Spirosomataceae</taxon>
        <taxon>Runella</taxon>
    </lineage>
</organism>
<dbReference type="Pfam" id="PF02518">
    <property type="entry name" value="HATPase_c"/>
    <property type="match status" value="1"/>
</dbReference>
<dbReference type="RefSeq" id="WP_114463983.1">
    <property type="nucleotide sequence ID" value="NZ_QPIW01000034.1"/>
</dbReference>
<dbReference type="Gene3D" id="3.30.565.10">
    <property type="entry name" value="Histidine kinase-like ATPase, C-terminal domain"/>
    <property type="match status" value="1"/>
</dbReference>
<dbReference type="InterPro" id="IPR036890">
    <property type="entry name" value="HATPase_C_sf"/>
</dbReference>
<protein>
    <recommendedName>
        <fullName evidence="2">histidine kinase</fullName>
        <ecNumber evidence="2">2.7.13.3</ecNumber>
    </recommendedName>
</protein>
<dbReference type="InterPro" id="IPR011712">
    <property type="entry name" value="Sig_transdc_His_kin_sub3_dim/P"/>
</dbReference>
<dbReference type="InterPro" id="IPR003594">
    <property type="entry name" value="HATPase_dom"/>
</dbReference>
<feature type="domain" description="Histidine kinase/HSP90-like ATPase" evidence="10">
    <location>
        <begin position="265"/>
        <end position="350"/>
    </location>
</feature>
<proteinExistence type="predicted"/>
<dbReference type="InterPro" id="IPR050482">
    <property type="entry name" value="Sensor_HK_TwoCompSys"/>
</dbReference>
<dbReference type="Proteomes" id="UP000253141">
    <property type="component" value="Unassembled WGS sequence"/>
</dbReference>
<dbReference type="Gene3D" id="1.20.5.1930">
    <property type="match status" value="1"/>
</dbReference>
<accession>A0A369I313</accession>
<feature type="domain" description="Signal transduction histidine kinase subgroup 3 dimerisation and phosphoacceptor" evidence="11">
    <location>
        <begin position="158"/>
        <end position="219"/>
    </location>
</feature>
<dbReference type="Pfam" id="PF07730">
    <property type="entry name" value="HisKA_3"/>
    <property type="match status" value="1"/>
</dbReference>
<dbReference type="GO" id="GO:0005524">
    <property type="term" value="F:ATP binding"/>
    <property type="evidence" value="ECO:0007669"/>
    <property type="project" value="UniProtKB-KW"/>
</dbReference>
<keyword evidence="4" id="KW-0808">Transferase</keyword>
<evidence type="ECO:0000256" key="1">
    <source>
        <dbReference type="ARBA" id="ARBA00000085"/>
    </source>
</evidence>
<sequence length="352" mass="40107">MKYLLLFLLCTKVIAQKAPFTVQRMLINGKEVSASSTTIIKLKSSQNELLLEATMPAIDSFFYEHRLLGLDSHWVRTTYPVAHYQQLNGGNYTLELKAQKASGSPFILSFPIEVQQSFWEEWWFWPMIITYVVMVVSVGIYLFFLYNFKQKLKVQTIRNQIAADLHDEVGSNLNSIAIFAEVLRKKTSTETLPILERIIDNTKESVGLMQDAVWAINPKNDSNEKLFERMRSFASALLSNKGIEFDFEIQENIQKANFTLEQRKNCYLIFKEAVNNIAKHSQADRASAKITSDPNCFYITIEDNGRGFDATADHAGNGVSNFKNRAEEAEMFLEIQSTLGKGTSLRLEVPIL</sequence>
<dbReference type="Gene3D" id="2.60.40.10">
    <property type="entry name" value="Immunoglobulins"/>
    <property type="match status" value="1"/>
</dbReference>
<keyword evidence="9" id="KW-1133">Transmembrane helix</keyword>
<dbReference type="GO" id="GO:0046983">
    <property type="term" value="F:protein dimerization activity"/>
    <property type="evidence" value="ECO:0007669"/>
    <property type="project" value="InterPro"/>
</dbReference>
<evidence type="ECO:0000256" key="2">
    <source>
        <dbReference type="ARBA" id="ARBA00012438"/>
    </source>
</evidence>
<evidence type="ECO:0000256" key="4">
    <source>
        <dbReference type="ARBA" id="ARBA00022679"/>
    </source>
</evidence>
<dbReference type="InterPro" id="IPR013783">
    <property type="entry name" value="Ig-like_fold"/>
</dbReference>
<dbReference type="PANTHER" id="PTHR24421">
    <property type="entry name" value="NITRATE/NITRITE SENSOR PROTEIN NARX-RELATED"/>
    <property type="match status" value="1"/>
</dbReference>
<evidence type="ECO:0000259" key="11">
    <source>
        <dbReference type="Pfam" id="PF07730"/>
    </source>
</evidence>
<evidence type="ECO:0000256" key="6">
    <source>
        <dbReference type="ARBA" id="ARBA00022777"/>
    </source>
</evidence>
<dbReference type="GO" id="GO:0016020">
    <property type="term" value="C:membrane"/>
    <property type="evidence" value="ECO:0007669"/>
    <property type="project" value="InterPro"/>
</dbReference>
<reference evidence="12 13" key="1">
    <citation type="submission" date="2018-07" db="EMBL/GenBank/DDBJ databases">
        <title>Genome analysis of Runella aurantiaca.</title>
        <authorList>
            <person name="Yang X."/>
        </authorList>
    </citation>
    <scope>NUCLEOTIDE SEQUENCE [LARGE SCALE GENOMIC DNA]</scope>
    <source>
        <strain evidence="12 13">YX9</strain>
    </source>
</reference>